<comment type="subcellular location">
    <subcellularLocation>
        <location evidence="2">Cell membrane</location>
    </subcellularLocation>
</comment>
<dbReference type="CDD" id="cd00082">
    <property type="entry name" value="HisKA"/>
    <property type="match status" value="1"/>
</dbReference>
<evidence type="ECO:0000256" key="4">
    <source>
        <dbReference type="ARBA" id="ARBA00022553"/>
    </source>
</evidence>
<keyword evidence="7" id="KW-0902">Two-component regulatory system</keyword>
<proteinExistence type="predicted"/>
<evidence type="ECO:0000256" key="1">
    <source>
        <dbReference type="ARBA" id="ARBA00000085"/>
    </source>
</evidence>
<dbReference type="PROSITE" id="PS50109">
    <property type="entry name" value="HIS_KIN"/>
    <property type="match status" value="1"/>
</dbReference>
<dbReference type="EC" id="2.7.13.3" evidence="3"/>
<dbReference type="InterPro" id="IPR003594">
    <property type="entry name" value="HATPase_dom"/>
</dbReference>
<name>A0ABV9S493_9PSEU</name>
<evidence type="ECO:0000256" key="3">
    <source>
        <dbReference type="ARBA" id="ARBA00012438"/>
    </source>
</evidence>
<dbReference type="RefSeq" id="WP_378058476.1">
    <property type="nucleotide sequence ID" value="NZ_JBHSIS010000010.1"/>
</dbReference>
<keyword evidence="8" id="KW-0732">Signal</keyword>
<evidence type="ECO:0000313" key="10">
    <source>
        <dbReference type="EMBL" id="MFC4856508.1"/>
    </source>
</evidence>
<dbReference type="PANTHER" id="PTHR43711">
    <property type="entry name" value="TWO-COMPONENT HISTIDINE KINASE"/>
    <property type="match status" value="1"/>
</dbReference>
<keyword evidence="5" id="KW-0808">Transferase</keyword>
<keyword evidence="11" id="KW-1185">Reference proteome</keyword>
<organism evidence="10 11">
    <name type="scientific">Actinophytocola glycyrrhizae</name>
    <dbReference type="NCBI Taxonomy" id="2044873"/>
    <lineage>
        <taxon>Bacteria</taxon>
        <taxon>Bacillati</taxon>
        <taxon>Actinomycetota</taxon>
        <taxon>Actinomycetes</taxon>
        <taxon>Pseudonocardiales</taxon>
        <taxon>Pseudonocardiaceae</taxon>
    </lineage>
</organism>
<comment type="catalytic activity">
    <reaction evidence="1">
        <text>ATP + protein L-histidine = ADP + protein N-phospho-L-histidine.</text>
        <dbReference type="EC" id="2.7.13.3"/>
    </reaction>
</comment>
<dbReference type="EMBL" id="JBHSIS010000010">
    <property type="protein sequence ID" value="MFC4856508.1"/>
    <property type="molecule type" value="Genomic_DNA"/>
</dbReference>
<keyword evidence="4" id="KW-0597">Phosphoprotein</keyword>
<dbReference type="PRINTS" id="PR00344">
    <property type="entry name" value="BCTRLSENSOR"/>
</dbReference>
<comment type="caution">
    <text evidence="10">The sequence shown here is derived from an EMBL/GenBank/DDBJ whole genome shotgun (WGS) entry which is preliminary data.</text>
</comment>
<evidence type="ECO:0000313" key="11">
    <source>
        <dbReference type="Proteomes" id="UP001595859"/>
    </source>
</evidence>
<dbReference type="InterPro" id="IPR036097">
    <property type="entry name" value="HisK_dim/P_sf"/>
</dbReference>
<gene>
    <name evidence="10" type="ORF">ACFPCV_23635</name>
</gene>
<dbReference type="SUPFAM" id="SSF47384">
    <property type="entry name" value="Homodimeric domain of signal transducing histidine kinase"/>
    <property type="match status" value="1"/>
</dbReference>
<dbReference type="Pfam" id="PF00512">
    <property type="entry name" value="HisKA"/>
    <property type="match status" value="1"/>
</dbReference>
<reference evidence="11" key="1">
    <citation type="journal article" date="2019" name="Int. J. Syst. Evol. Microbiol.">
        <title>The Global Catalogue of Microorganisms (GCM) 10K type strain sequencing project: providing services to taxonomists for standard genome sequencing and annotation.</title>
        <authorList>
            <consortium name="The Broad Institute Genomics Platform"/>
            <consortium name="The Broad Institute Genome Sequencing Center for Infectious Disease"/>
            <person name="Wu L."/>
            <person name="Ma J."/>
        </authorList>
    </citation>
    <scope>NUCLEOTIDE SEQUENCE [LARGE SCALE GENOMIC DNA]</scope>
    <source>
        <strain evidence="11">ZS-22-S1</strain>
    </source>
</reference>
<dbReference type="SMART" id="SM00387">
    <property type="entry name" value="HATPase_c"/>
    <property type="match status" value="1"/>
</dbReference>
<accession>A0ABV9S493</accession>
<dbReference type="InterPro" id="IPR004358">
    <property type="entry name" value="Sig_transdc_His_kin-like_C"/>
</dbReference>
<dbReference type="InterPro" id="IPR005467">
    <property type="entry name" value="His_kinase_dom"/>
</dbReference>
<dbReference type="Pfam" id="PF02518">
    <property type="entry name" value="HATPase_c"/>
    <property type="match status" value="1"/>
</dbReference>
<feature type="chain" id="PRO_5047539785" description="histidine kinase" evidence="8">
    <location>
        <begin position="24"/>
        <end position="263"/>
    </location>
</feature>
<protein>
    <recommendedName>
        <fullName evidence="3">histidine kinase</fullName>
        <ecNumber evidence="3">2.7.13.3</ecNumber>
    </recommendedName>
</protein>
<evidence type="ECO:0000259" key="9">
    <source>
        <dbReference type="PROSITE" id="PS50109"/>
    </source>
</evidence>
<keyword evidence="6 10" id="KW-0418">Kinase</keyword>
<dbReference type="GO" id="GO:0016301">
    <property type="term" value="F:kinase activity"/>
    <property type="evidence" value="ECO:0007669"/>
    <property type="project" value="UniProtKB-KW"/>
</dbReference>
<dbReference type="InterPro" id="IPR036890">
    <property type="entry name" value="HATPase_C_sf"/>
</dbReference>
<dbReference type="Proteomes" id="UP001595859">
    <property type="component" value="Unassembled WGS sequence"/>
</dbReference>
<feature type="domain" description="Histidine kinase" evidence="9">
    <location>
        <begin position="46"/>
        <end position="261"/>
    </location>
</feature>
<dbReference type="SMART" id="SM00388">
    <property type="entry name" value="HisKA"/>
    <property type="match status" value="1"/>
</dbReference>
<dbReference type="InterPro" id="IPR050736">
    <property type="entry name" value="Sensor_HK_Regulatory"/>
</dbReference>
<evidence type="ECO:0000256" key="6">
    <source>
        <dbReference type="ARBA" id="ARBA00022777"/>
    </source>
</evidence>
<dbReference type="Gene3D" id="1.10.287.130">
    <property type="match status" value="1"/>
</dbReference>
<evidence type="ECO:0000256" key="2">
    <source>
        <dbReference type="ARBA" id="ARBA00004236"/>
    </source>
</evidence>
<dbReference type="SUPFAM" id="SSF55874">
    <property type="entry name" value="ATPase domain of HSP90 chaperone/DNA topoisomerase II/histidine kinase"/>
    <property type="match status" value="1"/>
</dbReference>
<feature type="signal peptide" evidence="8">
    <location>
        <begin position="1"/>
        <end position="23"/>
    </location>
</feature>
<dbReference type="CDD" id="cd00075">
    <property type="entry name" value="HATPase"/>
    <property type="match status" value="1"/>
</dbReference>
<evidence type="ECO:0000256" key="8">
    <source>
        <dbReference type="SAM" id="SignalP"/>
    </source>
</evidence>
<dbReference type="PANTHER" id="PTHR43711:SF1">
    <property type="entry name" value="HISTIDINE KINASE 1"/>
    <property type="match status" value="1"/>
</dbReference>
<evidence type="ECO:0000256" key="5">
    <source>
        <dbReference type="ARBA" id="ARBA00022679"/>
    </source>
</evidence>
<evidence type="ECO:0000256" key="7">
    <source>
        <dbReference type="ARBA" id="ARBA00023012"/>
    </source>
</evidence>
<dbReference type="Gene3D" id="3.30.565.10">
    <property type="entry name" value="Histidine kinase-like ATPase, C-terminal domain"/>
    <property type="match status" value="1"/>
</dbReference>
<sequence>MKRSSRWRLIRIALLAGPEAAVATAVKQAFDAQRRAQDRLRSFVADAGHELRTPLATLHGWIDLYVQGGLRDPGQLDHAMARMQAEVGRMRLLVDELALLAHLDAARALNREPVDVVALAGEVVEDARVVSADRAITLEGVAEAVVDGDGPRIQQVLRNLVGNAVGHTRPGTPVTVTVGSRNGEVAIAVRDDGDGIAPEHLPHVFERFYRADPSRSRDSGGSSGLGLAIVEAIVTAHGGTVGVTSTPGQGTTVRVTFPGNGSP</sequence>
<dbReference type="InterPro" id="IPR003661">
    <property type="entry name" value="HisK_dim/P_dom"/>
</dbReference>